<dbReference type="Pfam" id="PF00162">
    <property type="entry name" value="PGK"/>
    <property type="match status" value="1"/>
</dbReference>
<comment type="pathway">
    <text evidence="8">Carbohydrate degradation; glycolysis; pyruvate from D-glyceraldehyde 3-phosphate: step 2/5.</text>
</comment>
<dbReference type="GO" id="GO:0006094">
    <property type="term" value="P:gluconeogenesis"/>
    <property type="evidence" value="ECO:0007669"/>
    <property type="project" value="TreeGrafter"/>
</dbReference>
<evidence type="ECO:0000256" key="11">
    <source>
        <dbReference type="RuleBase" id="RU000532"/>
    </source>
</evidence>
<feature type="binding site" evidence="8 10">
    <location>
        <position position="336"/>
    </location>
    <ligand>
        <name>ATP</name>
        <dbReference type="ChEBI" id="CHEBI:30616"/>
    </ligand>
</feature>
<evidence type="ECO:0000256" key="5">
    <source>
        <dbReference type="ARBA" id="ARBA00022741"/>
    </source>
</evidence>
<evidence type="ECO:0000256" key="6">
    <source>
        <dbReference type="ARBA" id="ARBA00022777"/>
    </source>
</evidence>
<organism evidence="12">
    <name type="scientific">uncultured Poseidoniia archaeon</name>
    <dbReference type="NCBI Taxonomy" id="1697135"/>
    <lineage>
        <taxon>Archaea</taxon>
        <taxon>Methanobacteriati</taxon>
        <taxon>Thermoplasmatota</taxon>
        <taxon>Candidatus Poseidoniia</taxon>
        <taxon>environmental samples</taxon>
    </lineage>
</organism>
<dbReference type="GO" id="GO:0005829">
    <property type="term" value="C:cytosol"/>
    <property type="evidence" value="ECO:0007669"/>
    <property type="project" value="TreeGrafter"/>
</dbReference>
<protein>
    <recommendedName>
        <fullName evidence="3 8">Phosphoglycerate kinase</fullName>
        <ecNumber evidence="2 8">2.7.2.3</ecNumber>
    </recommendedName>
</protein>
<comment type="catalytic activity">
    <reaction evidence="1 8 11">
        <text>(2R)-3-phosphoglycerate + ATP = (2R)-3-phospho-glyceroyl phosphate + ADP</text>
        <dbReference type="Rhea" id="RHEA:14801"/>
        <dbReference type="ChEBI" id="CHEBI:30616"/>
        <dbReference type="ChEBI" id="CHEBI:57604"/>
        <dbReference type="ChEBI" id="CHEBI:58272"/>
        <dbReference type="ChEBI" id="CHEBI:456216"/>
        <dbReference type="EC" id="2.7.2.3"/>
    </reaction>
</comment>
<gene>
    <name evidence="8" type="primary">pgk</name>
</gene>
<evidence type="ECO:0000256" key="3">
    <source>
        <dbReference type="ARBA" id="ARBA00016471"/>
    </source>
</evidence>
<dbReference type="GO" id="GO:0043531">
    <property type="term" value="F:ADP binding"/>
    <property type="evidence" value="ECO:0007669"/>
    <property type="project" value="TreeGrafter"/>
</dbReference>
<reference evidence="12" key="1">
    <citation type="submission" date="2014-11" db="EMBL/GenBank/DDBJ databases">
        <authorList>
            <person name="Zhu J."/>
            <person name="Qi W."/>
            <person name="Song R."/>
        </authorList>
    </citation>
    <scope>NUCLEOTIDE SEQUENCE</scope>
</reference>
<feature type="binding site" evidence="8">
    <location>
        <begin position="362"/>
        <end position="365"/>
    </location>
    <ligand>
        <name>ATP</name>
        <dbReference type="ChEBI" id="CHEBI:30616"/>
    </ligand>
</feature>
<dbReference type="PIRSF" id="PIRSF000724">
    <property type="entry name" value="Pgk"/>
    <property type="match status" value="1"/>
</dbReference>
<name>A0A1B1TA20_9ARCH</name>
<keyword evidence="8" id="KW-0324">Glycolysis</keyword>
<dbReference type="InterPro" id="IPR001576">
    <property type="entry name" value="Phosphoglycerate_kinase"/>
</dbReference>
<feature type="binding site" evidence="8 9">
    <location>
        <begin position="22"/>
        <end position="24"/>
    </location>
    <ligand>
        <name>substrate</name>
    </ligand>
</feature>
<evidence type="ECO:0000256" key="10">
    <source>
        <dbReference type="PIRSR" id="PIRSR000724-2"/>
    </source>
</evidence>
<reference evidence="12" key="2">
    <citation type="journal article" date="2015" name="ISME J.">
        <title>A new class of marine Euryarchaeota group II from the Mediterranean deep chlorophyll maximum.</title>
        <authorList>
            <person name="Martin-Cuadrado A.B."/>
            <person name="Garcia-Heredia I."/>
            <person name="Molto A.G."/>
            <person name="Lopez-Ubeda R."/>
            <person name="Kimes N."/>
            <person name="Lopez-Garcia P."/>
            <person name="Moreira D."/>
            <person name="Rodriguez-Valera F."/>
        </authorList>
    </citation>
    <scope>NUCLEOTIDE SEQUENCE</scope>
</reference>
<dbReference type="GO" id="GO:0006096">
    <property type="term" value="P:glycolytic process"/>
    <property type="evidence" value="ECO:0007669"/>
    <property type="project" value="UniProtKB-UniRule"/>
</dbReference>
<dbReference type="UniPathway" id="UPA00109">
    <property type="reaction ID" value="UER00185"/>
</dbReference>
<feature type="binding site" evidence="8 9">
    <location>
        <begin position="60"/>
        <end position="63"/>
    </location>
    <ligand>
        <name>substrate</name>
    </ligand>
</feature>
<evidence type="ECO:0000256" key="1">
    <source>
        <dbReference type="ARBA" id="ARBA00000642"/>
    </source>
</evidence>
<comment type="caution">
    <text evidence="8">Lacks conserved residue(s) required for the propagation of feature annotation.</text>
</comment>
<feature type="binding site" evidence="8">
    <location>
        <position position="117"/>
    </location>
    <ligand>
        <name>substrate</name>
    </ligand>
</feature>
<dbReference type="InterPro" id="IPR015824">
    <property type="entry name" value="Phosphoglycerate_kinase_N"/>
</dbReference>
<feature type="binding site" evidence="8">
    <location>
        <position position="159"/>
    </location>
    <ligand>
        <name>substrate</name>
    </ligand>
</feature>
<evidence type="ECO:0000256" key="7">
    <source>
        <dbReference type="ARBA" id="ARBA00022840"/>
    </source>
</evidence>
<dbReference type="InterPro" id="IPR036043">
    <property type="entry name" value="Phosphoglycerate_kinase_sf"/>
</dbReference>
<keyword evidence="7 8" id="KW-0067">ATP-binding</keyword>
<evidence type="ECO:0000256" key="9">
    <source>
        <dbReference type="PIRSR" id="PIRSR000724-1"/>
    </source>
</evidence>
<evidence type="ECO:0000313" key="12">
    <source>
        <dbReference type="EMBL" id="ANV79105.1"/>
    </source>
</evidence>
<proteinExistence type="inferred from homology"/>
<evidence type="ECO:0000256" key="4">
    <source>
        <dbReference type="ARBA" id="ARBA00022679"/>
    </source>
</evidence>
<dbReference type="Gene3D" id="3.40.50.1260">
    <property type="entry name" value="Phosphoglycerate kinase, N-terminal domain"/>
    <property type="match status" value="2"/>
</dbReference>
<evidence type="ECO:0000256" key="8">
    <source>
        <dbReference type="HAMAP-Rule" id="MF_00145"/>
    </source>
</evidence>
<feature type="binding site" evidence="9">
    <location>
        <position position="117"/>
    </location>
    <ligand>
        <name>(2R)-3-phosphoglycerate</name>
        <dbReference type="ChEBI" id="CHEBI:58272"/>
    </ligand>
</feature>
<keyword evidence="4 8" id="KW-0808">Transferase</keyword>
<keyword evidence="8" id="KW-0963">Cytoplasm</keyword>
<evidence type="ECO:0000256" key="2">
    <source>
        <dbReference type="ARBA" id="ARBA00013061"/>
    </source>
</evidence>
<dbReference type="SUPFAM" id="SSF53748">
    <property type="entry name" value="Phosphoglycerate kinase"/>
    <property type="match status" value="1"/>
</dbReference>
<dbReference type="HAMAP" id="MF_00145">
    <property type="entry name" value="Phosphoglyc_kinase"/>
    <property type="match status" value="1"/>
</dbReference>
<keyword evidence="5 8" id="KW-0547">Nucleotide-binding</keyword>
<sequence>MSDVLTLDDVRLGGKVVLYRVDVNSPLEPSSGAFLDDSRLRAIIPTLRTLQNSKVVMLGHQSRPGKIDFTNMEQHADRISRLIGKKVKFISDICGDEAISSIKNLKIGEMLFLDNIRMHDDENSMKKASLEETAQSEIVRKLSSVIDVYVTDAFAASHRNSPSLTGFYDSVPCIAGHLMSKEISNLQIAVNDPPRPYIAILGGTKCDDSLKVAKNLIDKEIIDTIPVVGVVGNMMLWASGVDIGEGNKSFIRNALGDDFQDTWALAEFLYVNHKEFFLLPSDVAVEVDGNRVAMNVSELPTKYPIYDIGISTLQEIRPLMINAGCILWNGPASYFELPGFAFGTIEILNMCTESSAVTIVGGGHTSSLVSNRGVTESVTHNSTGGGACLTMLSGGSMPVIESLNKSNDKFRPLLPSLELGN</sequence>
<feature type="binding site" evidence="8">
    <location>
        <position position="39"/>
    </location>
    <ligand>
        <name>substrate</name>
    </ligand>
</feature>
<dbReference type="EMBL" id="KP211813">
    <property type="protein sequence ID" value="ANV79105.1"/>
    <property type="molecule type" value="Genomic_DNA"/>
</dbReference>
<keyword evidence="6 8" id="KW-0418">Kinase</keyword>
<comment type="subunit">
    <text evidence="8">Monomer.</text>
</comment>
<dbReference type="PANTHER" id="PTHR11406">
    <property type="entry name" value="PHOSPHOGLYCERATE KINASE"/>
    <property type="match status" value="1"/>
</dbReference>
<dbReference type="GO" id="GO:0005524">
    <property type="term" value="F:ATP binding"/>
    <property type="evidence" value="ECO:0007669"/>
    <property type="project" value="UniProtKB-KW"/>
</dbReference>
<feature type="binding site" evidence="9">
    <location>
        <position position="159"/>
    </location>
    <ligand>
        <name>(2R)-3-phosphoglycerate</name>
        <dbReference type="ChEBI" id="CHEBI:58272"/>
    </ligand>
</feature>
<comment type="subcellular location">
    <subcellularLocation>
        <location evidence="8">Cytoplasm</location>
    </subcellularLocation>
</comment>
<comment type="similarity">
    <text evidence="8 11">Belongs to the phosphoglycerate kinase family.</text>
</comment>
<dbReference type="EC" id="2.7.2.3" evidence="2 8"/>
<dbReference type="PRINTS" id="PR00477">
    <property type="entry name" value="PHGLYCKINASE"/>
</dbReference>
<accession>A0A1B1TA20</accession>
<dbReference type="GO" id="GO:0004618">
    <property type="term" value="F:phosphoglycerate kinase activity"/>
    <property type="evidence" value="ECO:0007669"/>
    <property type="project" value="UniProtKB-UniRule"/>
</dbReference>
<dbReference type="PANTHER" id="PTHR11406:SF23">
    <property type="entry name" value="PHOSPHOGLYCERATE KINASE 1, CHLOROPLASTIC-RELATED"/>
    <property type="match status" value="1"/>
</dbReference>
<dbReference type="AlphaFoldDB" id="A0A1B1TA20"/>
<feature type="binding site" evidence="9">
    <location>
        <position position="39"/>
    </location>
    <ligand>
        <name>(2R)-3-phosphoglycerate</name>
        <dbReference type="ChEBI" id="CHEBI:58272"/>
    </ligand>
</feature>